<dbReference type="RefSeq" id="WP_125968598.1">
    <property type="nucleotide sequence ID" value="NZ_QXGK01000013.1"/>
</dbReference>
<dbReference type="InterPro" id="IPR011735">
    <property type="entry name" value="WlaTC/HtrL_glycosyltransf"/>
</dbReference>
<dbReference type="Pfam" id="PF09612">
    <property type="entry name" value="HtrL_YibB"/>
    <property type="match status" value="1"/>
</dbReference>
<evidence type="ECO:0008006" key="3">
    <source>
        <dbReference type="Google" id="ProtNLM"/>
    </source>
</evidence>
<reference evidence="1 2" key="1">
    <citation type="submission" date="2018-09" db="EMBL/GenBank/DDBJ databases">
        <title>Characterization of the phylogenetic diversity of five novel species belonging to the genus Bifidobacterium.</title>
        <authorList>
            <person name="Lugli G.A."/>
            <person name="Duranti S."/>
            <person name="Milani C."/>
        </authorList>
    </citation>
    <scope>NUCLEOTIDE SEQUENCE [LARGE SCALE GENOMIC DNA]</scope>
    <source>
        <strain evidence="1 2">2033B</strain>
    </source>
</reference>
<dbReference type="EMBL" id="QXGK01000013">
    <property type="protein sequence ID" value="RSX55314.1"/>
    <property type="molecule type" value="Genomic_DNA"/>
</dbReference>
<dbReference type="Proteomes" id="UP000287470">
    <property type="component" value="Unassembled WGS sequence"/>
</dbReference>
<gene>
    <name evidence="1" type="ORF">D2E24_1329</name>
</gene>
<dbReference type="AlphaFoldDB" id="A0A430FR68"/>
<sequence>MQENNTLRNGITVVTAFFPIGRTDWETFTRSDDTYFNYFERWARLHNDLIVFTIPQYAERVEQIRQNLGRTNTIVHAVEDYRKIDKELLERMTQVCRTYAPFSMFPDKPEPSKPYYNYVIALKYWCMKEAAKEACTDKLAWIDFGFDHGGVDYKNLDDYDFEWNYPFEKPVTFFQNHELGDDPIFEIVRRTDTYFQGKFICYTNFAEEFYQDIRSHYISLIRCGLVDDDQTPPIMCVRERPDIYHCLPSGWFSMLYDYSDVKQPKHTPEMEPEFLKVGIVLRLAWAKRCLKTLWREFKYQVKRYPL</sequence>
<accession>A0A430FR68</accession>
<name>A0A430FR68_9BIFI</name>
<organism evidence="1 2">
    <name type="scientific">Bifidobacterium samirii</name>
    <dbReference type="NCBI Taxonomy" id="2306974"/>
    <lineage>
        <taxon>Bacteria</taxon>
        <taxon>Bacillati</taxon>
        <taxon>Actinomycetota</taxon>
        <taxon>Actinomycetes</taxon>
        <taxon>Bifidobacteriales</taxon>
        <taxon>Bifidobacteriaceae</taxon>
        <taxon>Bifidobacterium</taxon>
    </lineage>
</organism>
<evidence type="ECO:0000313" key="1">
    <source>
        <dbReference type="EMBL" id="RSX55314.1"/>
    </source>
</evidence>
<keyword evidence="2" id="KW-1185">Reference proteome</keyword>
<comment type="caution">
    <text evidence="1">The sequence shown here is derived from an EMBL/GenBank/DDBJ whole genome shotgun (WGS) entry which is preliminary data.</text>
</comment>
<proteinExistence type="predicted"/>
<evidence type="ECO:0000313" key="2">
    <source>
        <dbReference type="Proteomes" id="UP000287470"/>
    </source>
</evidence>
<protein>
    <recommendedName>
        <fullName evidence="3">HtrL family protein</fullName>
    </recommendedName>
</protein>
<dbReference type="OrthoDB" id="5678609at2"/>